<evidence type="ECO:0008006" key="3">
    <source>
        <dbReference type="Google" id="ProtNLM"/>
    </source>
</evidence>
<dbReference type="Pfam" id="PF02073">
    <property type="entry name" value="Peptidase_M29"/>
    <property type="match status" value="1"/>
</dbReference>
<dbReference type="GO" id="GO:0006508">
    <property type="term" value="P:proteolysis"/>
    <property type="evidence" value="ECO:0007669"/>
    <property type="project" value="InterPro"/>
</dbReference>
<dbReference type="EMBL" id="BART01016750">
    <property type="protein sequence ID" value="GAG85738.1"/>
    <property type="molecule type" value="Genomic_DNA"/>
</dbReference>
<organism evidence="2">
    <name type="scientific">marine sediment metagenome</name>
    <dbReference type="NCBI Taxonomy" id="412755"/>
    <lineage>
        <taxon>unclassified sequences</taxon>
        <taxon>metagenomes</taxon>
        <taxon>ecological metagenomes</taxon>
    </lineage>
</organism>
<dbReference type="InterPro" id="IPR000787">
    <property type="entry name" value="Peptidase_M29"/>
</dbReference>
<comment type="caution">
    <text evidence="2">The sequence shown here is derived from an EMBL/GenBank/DDBJ whole genome shotgun (WGS) entry which is preliminary data.</text>
</comment>
<dbReference type="PANTHER" id="PTHR34448:SF1">
    <property type="entry name" value="BLL6088 PROTEIN"/>
    <property type="match status" value="1"/>
</dbReference>
<gene>
    <name evidence="2" type="ORF">S01H4_32124</name>
</gene>
<sequence length="215" mass="24089">VLYKYPHFENAKNVHIKDELGTDCWVSIEDRRINYDAGMLTDEMIAVGDLGGNLPAGEIFIAPNEKLGEGKLFCPLTIDRFSHKILKNVELYFKDGKLQIDKVSSDNDIEDLISSFKQCEEIDKTKDLAEIRTYNVAELGIGCNPKITKAIGYILTDEKITGSVHIAFGSNKMYGGTSISQMHWDFVTTPKADITVEYKDGTKKKVMESGKLLKN</sequence>
<dbReference type="PANTHER" id="PTHR34448">
    <property type="entry name" value="AMINOPEPTIDASE"/>
    <property type="match status" value="1"/>
</dbReference>
<accession>X1BNT5</accession>
<dbReference type="GO" id="GO:0046872">
    <property type="term" value="F:metal ion binding"/>
    <property type="evidence" value="ECO:0007669"/>
    <property type="project" value="UniProtKB-KW"/>
</dbReference>
<dbReference type="InterPro" id="IPR052170">
    <property type="entry name" value="M29_Exopeptidase"/>
</dbReference>
<evidence type="ECO:0000313" key="2">
    <source>
        <dbReference type="EMBL" id="GAG85738.1"/>
    </source>
</evidence>
<dbReference type="SUPFAM" id="SSF144052">
    <property type="entry name" value="Thermophilic metalloprotease-like"/>
    <property type="match status" value="1"/>
</dbReference>
<evidence type="ECO:0000256" key="1">
    <source>
        <dbReference type="ARBA" id="ARBA00022723"/>
    </source>
</evidence>
<name>X1BNT5_9ZZZZ</name>
<dbReference type="GO" id="GO:0004177">
    <property type="term" value="F:aminopeptidase activity"/>
    <property type="evidence" value="ECO:0007669"/>
    <property type="project" value="InterPro"/>
</dbReference>
<proteinExistence type="predicted"/>
<reference evidence="2" key="1">
    <citation type="journal article" date="2014" name="Front. Microbiol.">
        <title>High frequency of phylogenetically diverse reductive dehalogenase-homologous genes in deep subseafloor sedimentary metagenomes.</title>
        <authorList>
            <person name="Kawai M."/>
            <person name="Futagami T."/>
            <person name="Toyoda A."/>
            <person name="Takaki Y."/>
            <person name="Nishi S."/>
            <person name="Hori S."/>
            <person name="Arai W."/>
            <person name="Tsubouchi T."/>
            <person name="Morono Y."/>
            <person name="Uchiyama I."/>
            <person name="Ito T."/>
            <person name="Fujiyama A."/>
            <person name="Inagaki F."/>
            <person name="Takami H."/>
        </authorList>
    </citation>
    <scope>NUCLEOTIDE SEQUENCE</scope>
    <source>
        <strain evidence="2">Expedition CK06-06</strain>
    </source>
</reference>
<feature type="non-terminal residue" evidence="2">
    <location>
        <position position="1"/>
    </location>
</feature>
<keyword evidence="1" id="KW-0479">Metal-binding</keyword>
<dbReference type="AlphaFoldDB" id="X1BNT5"/>
<protein>
    <recommendedName>
        <fullName evidence="3">Aminopeptidase</fullName>
    </recommendedName>
</protein>